<evidence type="ECO:0000256" key="4">
    <source>
        <dbReference type="ARBA" id="ARBA00022438"/>
    </source>
</evidence>
<reference evidence="8" key="1">
    <citation type="submission" date="2021-01" db="EMBL/GenBank/DDBJ databases">
        <authorList>
            <person name="Corre E."/>
            <person name="Pelletier E."/>
            <person name="Niang G."/>
            <person name="Scheremetjew M."/>
            <person name="Finn R."/>
            <person name="Kale V."/>
            <person name="Holt S."/>
            <person name="Cochrane G."/>
            <person name="Meng A."/>
            <person name="Brown T."/>
            <person name="Cohen L."/>
        </authorList>
    </citation>
    <scope>NUCLEOTIDE SEQUENCE</scope>
    <source>
        <strain evidence="8">CCMP127</strain>
    </source>
</reference>
<dbReference type="Pfam" id="PF00883">
    <property type="entry name" value="Peptidase_M17"/>
    <property type="match status" value="1"/>
</dbReference>
<dbReference type="InterPro" id="IPR000819">
    <property type="entry name" value="Peptidase_M17_C"/>
</dbReference>
<dbReference type="SUPFAM" id="SSF52949">
    <property type="entry name" value="Macro domain-like"/>
    <property type="match status" value="1"/>
</dbReference>
<comment type="catalytic activity">
    <reaction evidence="1">
        <text>Release of an N-terminal amino acid, Xaa-|-Yaa-, in which Xaa is preferably Leu, but may be other amino acids including Pro although not Arg or Lys, and Yaa may be Pro. Amino acid amides and methyl esters are also readily hydrolyzed, but rates on arylamides are exceedingly low.</text>
        <dbReference type="EC" id="3.4.11.1"/>
    </reaction>
</comment>
<dbReference type="CDD" id="cd00433">
    <property type="entry name" value="Peptidase_M17"/>
    <property type="match status" value="1"/>
</dbReference>
<dbReference type="AlphaFoldDB" id="A0A7S3LC93"/>
<keyword evidence="4" id="KW-0031">Aminopeptidase</keyword>
<evidence type="ECO:0000256" key="5">
    <source>
        <dbReference type="ARBA" id="ARBA00022670"/>
    </source>
</evidence>
<evidence type="ECO:0000256" key="6">
    <source>
        <dbReference type="ARBA" id="ARBA00022801"/>
    </source>
</evidence>
<dbReference type="InterPro" id="IPR043472">
    <property type="entry name" value="Macro_dom-like"/>
</dbReference>
<sequence length="544" mass="57702">MSTEEMNSQTFPTWTFDKACPSMEWTPLSAVSVTLTANVTADQLSSTDLVILPVESSPSGSEDKEPSSALELKTLATQMDSAVTAGALSEVLQEHAKALAKRGGTSPAVRVIVGGGKTQKYMLLAVGSADDDLKGAGWALGKAIAASCIAEKKLGTVTVVLPETYATHETVMTDVVTAVYQSLYADNRFRSKKKPVAEDLTAITFASEGSICDASVVVETGKMLAQGVIMAKDIINAPHNVLNSESLAETAKRIAAESKDGTMTCTILDKTECEKRGMGAYLGVARGSETEPQFIHMTYKPVDGNVRRKVALVGKGLLFDTGGYNIKTQMMELMKFDCGGSAAVLGAARSISQLCPAGVEVHFIVAACENMINDKAYVPSDILTASNGLTIEVMNTDAEGRLTLADALVYADKEVQAEKIVEFSTLTGACMISLGKQIAGVWTDSDDLAAELDAASKATGDKTWRMPMAHEYAEQLESPFADLKNLGTRFGGSITAALFLTNFVEKGKPFGHVDCAGPIWEDGKGATGWGSKLIVEWVKQQGQA</sequence>
<dbReference type="GO" id="GO:0030145">
    <property type="term" value="F:manganese ion binding"/>
    <property type="evidence" value="ECO:0007669"/>
    <property type="project" value="InterPro"/>
</dbReference>
<evidence type="ECO:0000313" key="8">
    <source>
        <dbReference type="EMBL" id="CAE0417674.1"/>
    </source>
</evidence>
<dbReference type="EC" id="3.4.11.1" evidence="3"/>
<comment type="similarity">
    <text evidence="2">Belongs to the peptidase M17 family.</text>
</comment>
<evidence type="ECO:0000259" key="7">
    <source>
        <dbReference type="PROSITE" id="PS00631"/>
    </source>
</evidence>
<evidence type="ECO:0000256" key="1">
    <source>
        <dbReference type="ARBA" id="ARBA00000135"/>
    </source>
</evidence>
<protein>
    <recommendedName>
        <fullName evidence="3">leucyl aminopeptidase</fullName>
        <ecNumber evidence="3">3.4.11.1</ecNumber>
    </recommendedName>
</protein>
<proteinExistence type="inferred from homology"/>
<dbReference type="GO" id="GO:0005737">
    <property type="term" value="C:cytoplasm"/>
    <property type="evidence" value="ECO:0007669"/>
    <property type="project" value="InterPro"/>
</dbReference>
<keyword evidence="5" id="KW-0645">Protease</keyword>
<dbReference type="PROSITE" id="PS00631">
    <property type="entry name" value="CYTOSOL_AP"/>
    <property type="match status" value="1"/>
</dbReference>
<dbReference type="SUPFAM" id="SSF53187">
    <property type="entry name" value="Zn-dependent exopeptidases"/>
    <property type="match status" value="1"/>
</dbReference>
<dbReference type="PANTHER" id="PTHR11963:SF23">
    <property type="entry name" value="CYTOSOL AMINOPEPTIDASE"/>
    <property type="match status" value="1"/>
</dbReference>
<dbReference type="Gene3D" id="3.40.220.10">
    <property type="entry name" value="Leucine Aminopeptidase, subunit E, domain 1"/>
    <property type="match status" value="1"/>
</dbReference>
<dbReference type="InterPro" id="IPR011356">
    <property type="entry name" value="Leucine_aapep/pepB"/>
</dbReference>
<evidence type="ECO:0000256" key="2">
    <source>
        <dbReference type="ARBA" id="ARBA00009528"/>
    </source>
</evidence>
<organism evidence="8">
    <name type="scientific">Amphora coffeiformis</name>
    <dbReference type="NCBI Taxonomy" id="265554"/>
    <lineage>
        <taxon>Eukaryota</taxon>
        <taxon>Sar</taxon>
        <taxon>Stramenopiles</taxon>
        <taxon>Ochrophyta</taxon>
        <taxon>Bacillariophyta</taxon>
        <taxon>Bacillariophyceae</taxon>
        <taxon>Bacillariophycidae</taxon>
        <taxon>Thalassiophysales</taxon>
        <taxon>Catenulaceae</taxon>
        <taxon>Amphora</taxon>
    </lineage>
</organism>
<dbReference type="EMBL" id="HBIM01019134">
    <property type="protein sequence ID" value="CAE0417674.1"/>
    <property type="molecule type" value="Transcribed_RNA"/>
</dbReference>
<dbReference type="NCBIfam" id="NF002076">
    <property type="entry name" value="PRK00913.2-3"/>
    <property type="match status" value="1"/>
</dbReference>
<name>A0A7S3LC93_9STRA</name>
<dbReference type="GO" id="GO:0070006">
    <property type="term" value="F:metalloaminopeptidase activity"/>
    <property type="evidence" value="ECO:0007669"/>
    <property type="project" value="InterPro"/>
</dbReference>
<dbReference type="PANTHER" id="PTHR11963">
    <property type="entry name" value="LEUCINE AMINOPEPTIDASE-RELATED"/>
    <property type="match status" value="1"/>
</dbReference>
<dbReference type="Gene3D" id="3.40.630.10">
    <property type="entry name" value="Zn peptidases"/>
    <property type="match status" value="1"/>
</dbReference>
<dbReference type="HAMAP" id="MF_00181">
    <property type="entry name" value="Cytosol_peptidase_M17"/>
    <property type="match status" value="1"/>
</dbReference>
<feature type="domain" description="Cytosol aminopeptidase" evidence="7">
    <location>
        <begin position="395"/>
        <end position="402"/>
    </location>
</feature>
<evidence type="ECO:0000256" key="3">
    <source>
        <dbReference type="ARBA" id="ARBA00012565"/>
    </source>
</evidence>
<keyword evidence="6" id="KW-0378">Hydrolase</keyword>
<accession>A0A7S3LC93</accession>
<dbReference type="InterPro" id="IPR023042">
    <property type="entry name" value="Peptidase_M17_leu_NH2_pept"/>
</dbReference>
<dbReference type="PRINTS" id="PR00481">
    <property type="entry name" value="LAMNOPPTDASE"/>
</dbReference>
<gene>
    <name evidence="8" type="ORF">ACOF00016_LOCUS14574</name>
</gene>
<dbReference type="GO" id="GO:0006508">
    <property type="term" value="P:proteolysis"/>
    <property type="evidence" value="ECO:0007669"/>
    <property type="project" value="UniProtKB-KW"/>
</dbReference>